<dbReference type="PANTHER" id="PTHR34409:SF1">
    <property type="entry name" value="MYB-LIKE DOMAIN-CONTAINING PROTEIN"/>
    <property type="match status" value="1"/>
</dbReference>
<feature type="domain" description="DUF6818" evidence="2">
    <location>
        <begin position="30"/>
        <end position="102"/>
    </location>
</feature>
<organism evidence="3 4">
    <name type="scientific">Aphanomyces astaci</name>
    <name type="common">Crayfish plague agent</name>
    <dbReference type="NCBI Taxonomy" id="112090"/>
    <lineage>
        <taxon>Eukaryota</taxon>
        <taxon>Sar</taxon>
        <taxon>Stramenopiles</taxon>
        <taxon>Oomycota</taxon>
        <taxon>Saprolegniomycetes</taxon>
        <taxon>Saprolegniales</taxon>
        <taxon>Verrucalvaceae</taxon>
        <taxon>Aphanomyces</taxon>
    </lineage>
</organism>
<comment type="caution">
    <text evidence="3">The sequence shown here is derived from an EMBL/GenBank/DDBJ whole genome shotgun (WGS) entry which is preliminary data.</text>
</comment>
<evidence type="ECO:0000259" key="2">
    <source>
        <dbReference type="Pfam" id="PF20681"/>
    </source>
</evidence>
<name>A0A3R7BYT3_APHAT</name>
<protein>
    <recommendedName>
        <fullName evidence="2">DUF6818 domain-containing protein</fullName>
    </recommendedName>
</protein>
<dbReference type="Pfam" id="PF20681">
    <property type="entry name" value="DUF6818"/>
    <property type="match status" value="1"/>
</dbReference>
<dbReference type="Proteomes" id="UP000285430">
    <property type="component" value="Unassembled WGS sequence"/>
</dbReference>
<reference evidence="3 4" key="1">
    <citation type="submission" date="2018-08" db="EMBL/GenBank/DDBJ databases">
        <title>Aphanomyces genome sequencing and annotation.</title>
        <authorList>
            <person name="Minardi D."/>
            <person name="Oidtmann B."/>
            <person name="Van Der Giezen M."/>
            <person name="Studholme D.J."/>
        </authorList>
    </citation>
    <scope>NUCLEOTIDE SEQUENCE [LARGE SCALE GENOMIC DNA]</scope>
    <source>
        <strain evidence="3 4">Da</strain>
    </source>
</reference>
<evidence type="ECO:0000313" key="3">
    <source>
        <dbReference type="EMBL" id="RHZ27633.1"/>
    </source>
</evidence>
<evidence type="ECO:0000256" key="1">
    <source>
        <dbReference type="SAM" id="MobiDB-lite"/>
    </source>
</evidence>
<dbReference type="AlphaFoldDB" id="A0A3R7BYT3"/>
<gene>
    <name evidence="3" type="ORF">DYB37_006353</name>
</gene>
<dbReference type="PANTHER" id="PTHR34409">
    <property type="entry name" value="SET DOMAIN-CONTAINING PROTEIN"/>
    <property type="match status" value="1"/>
</dbReference>
<dbReference type="EMBL" id="QUTH01002123">
    <property type="protein sequence ID" value="RHZ27633.1"/>
    <property type="molecule type" value="Genomic_DNA"/>
</dbReference>
<dbReference type="VEuPathDB" id="FungiDB:H257_01536"/>
<proteinExistence type="predicted"/>
<dbReference type="InterPro" id="IPR049203">
    <property type="entry name" value="DUF6818"/>
</dbReference>
<sequence>MNTRKPKTKSTNFFSEETARLLDLVKELKPFGCNMCERVAFEYNRSAHATWPERDDISLKRRFQGLNNKSKPTGTAYIPPNVERAKRLSMEIESKWKKEQAEERAVWKQEQADQRRREDEQRRQESLDREEREREARKREQQHEALMMMLMAKFLGSSN</sequence>
<feature type="region of interest" description="Disordered" evidence="1">
    <location>
        <begin position="96"/>
        <end position="145"/>
    </location>
</feature>
<evidence type="ECO:0000313" key="4">
    <source>
        <dbReference type="Proteomes" id="UP000285430"/>
    </source>
</evidence>
<accession>A0A3R7BYT3</accession>
<feature type="compositionally biased region" description="Basic and acidic residues" evidence="1">
    <location>
        <begin position="96"/>
        <end position="143"/>
    </location>
</feature>